<feature type="transmembrane region" description="Helical" evidence="6">
    <location>
        <begin position="251"/>
        <end position="276"/>
    </location>
</feature>
<dbReference type="RefSeq" id="WP_141787282.1">
    <property type="nucleotide sequence ID" value="NZ_BAAAKX010000009.1"/>
</dbReference>
<keyword evidence="2" id="KW-1003">Cell membrane</keyword>
<dbReference type="EMBL" id="VFOQ01000001">
    <property type="protein sequence ID" value="TQL59231.1"/>
    <property type="molecule type" value="Genomic_DNA"/>
</dbReference>
<gene>
    <name evidence="7" type="ORF">FB474_0579</name>
</gene>
<evidence type="ECO:0000256" key="1">
    <source>
        <dbReference type="ARBA" id="ARBA00004651"/>
    </source>
</evidence>
<evidence type="ECO:0000256" key="2">
    <source>
        <dbReference type="ARBA" id="ARBA00022475"/>
    </source>
</evidence>
<dbReference type="PANTHER" id="PTHR30213:SF1">
    <property type="entry name" value="INNER MEMBRANE PROTEIN YHJD"/>
    <property type="match status" value="1"/>
</dbReference>
<feature type="transmembrane region" description="Helical" evidence="6">
    <location>
        <begin position="93"/>
        <end position="116"/>
    </location>
</feature>
<keyword evidence="3 6" id="KW-0812">Transmembrane</keyword>
<evidence type="ECO:0000256" key="6">
    <source>
        <dbReference type="SAM" id="Phobius"/>
    </source>
</evidence>
<dbReference type="InterPro" id="IPR017039">
    <property type="entry name" value="Virul_fac_BrkB"/>
</dbReference>
<dbReference type="PANTHER" id="PTHR30213">
    <property type="entry name" value="INNER MEMBRANE PROTEIN YHJD"/>
    <property type="match status" value="1"/>
</dbReference>
<evidence type="ECO:0000256" key="4">
    <source>
        <dbReference type="ARBA" id="ARBA00022989"/>
    </source>
</evidence>
<feature type="transmembrane region" description="Helical" evidence="6">
    <location>
        <begin position="27"/>
        <end position="55"/>
    </location>
</feature>
<evidence type="ECO:0000256" key="3">
    <source>
        <dbReference type="ARBA" id="ARBA00022692"/>
    </source>
</evidence>
<keyword evidence="4 6" id="KW-1133">Transmembrane helix</keyword>
<feature type="transmembrane region" description="Helical" evidence="6">
    <location>
        <begin position="144"/>
        <end position="170"/>
    </location>
</feature>
<feature type="transmembrane region" description="Helical" evidence="6">
    <location>
        <begin position="220"/>
        <end position="239"/>
    </location>
</feature>
<comment type="caution">
    <text evidence="7">The sequence shown here is derived from an EMBL/GenBank/DDBJ whole genome shotgun (WGS) entry which is preliminary data.</text>
</comment>
<proteinExistence type="predicted"/>
<dbReference type="GO" id="GO:0005886">
    <property type="term" value="C:plasma membrane"/>
    <property type="evidence" value="ECO:0007669"/>
    <property type="project" value="UniProtKB-SubCell"/>
</dbReference>
<feature type="transmembrane region" description="Helical" evidence="6">
    <location>
        <begin position="182"/>
        <end position="208"/>
    </location>
</feature>
<dbReference type="AlphaFoldDB" id="A0A542ZFY1"/>
<keyword evidence="5 6" id="KW-0472">Membrane</keyword>
<dbReference type="OrthoDB" id="5143175at2"/>
<evidence type="ECO:0000313" key="8">
    <source>
        <dbReference type="Proteomes" id="UP000319514"/>
    </source>
</evidence>
<protein>
    <submittedName>
        <fullName evidence="7">Membrane protein</fullName>
    </submittedName>
</protein>
<evidence type="ECO:0000313" key="7">
    <source>
        <dbReference type="EMBL" id="TQL59231.1"/>
    </source>
</evidence>
<name>A0A542ZFY1_9MICO</name>
<accession>A0A542ZFY1</accession>
<keyword evidence="8" id="KW-1185">Reference proteome</keyword>
<comment type="subcellular location">
    <subcellularLocation>
        <location evidence="1">Cell membrane</location>
        <topology evidence="1">Multi-pass membrane protein</topology>
    </subcellularLocation>
</comment>
<dbReference type="Pfam" id="PF03631">
    <property type="entry name" value="Virul_fac_BrkB"/>
    <property type="match status" value="1"/>
</dbReference>
<reference evidence="7 8" key="1">
    <citation type="submission" date="2019-06" db="EMBL/GenBank/DDBJ databases">
        <title>Sequencing the genomes of 1000 actinobacteria strains.</title>
        <authorList>
            <person name="Klenk H.-P."/>
        </authorList>
    </citation>
    <scope>NUCLEOTIDE SEQUENCE [LARGE SCALE GENOMIC DNA]</scope>
    <source>
        <strain evidence="7 8">DSM 18082</strain>
    </source>
</reference>
<evidence type="ECO:0000256" key="5">
    <source>
        <dbReference type="ARBA" id="ARBA00023136"/>
    </source>
</evidence>
<organism evidence="7 8">
    <name type="scientific">Oryzihumus leptocrescens</name>
    <dbReference type="NCBI Taxonomy" id="297536"/>
    <lineage>
        <taxon>Bacteria</taxon>
        <taxon>Bacillati</taxon>
        <taxon>Actinomycetota</taxon>
        <taxon>Actinomycetes</taxon>
        <taxon>Micrococcales</taxon>
        <taxon>Intrasporangiaceae</taxon>
        <taxon>Oryzihumus</taxon>
    </lineage>
</organism>
<sequence>MKQLLVRAKATRGWKAWKRYSDVRGNILAGGVGYFAFLSVFPAVALAFTVFGLVLRGRPDLLGHVTSTLGTMLPGFIQDAQHPDAPIPVKAPAAGALTITGVVAFVSLVLAGLGWLGGLREGIRAVFGVTGSVGNAVTSKLRDLGVLATLGLGVFLSAVLTAVVGAAAGWAAERLGLGNAGWLVTSAGLVVSAAIDATLMLLLFRVLADIDVDWRRLRDGAVVGGIAFTVMKYFGAFLIARATRNPLYGSIAIVVGLLFWLNLIARVILIAAAWAANDVGPLKPAAEPVGPQSGPPPRDPALPSFGTRAADRTTLAAGAVLGLTGAIAVRAVGRSLRGVRDLVRS</sequence>
<dbReference type="Proteomes" id="UP000319514">
    <property type="component" value="Unassembled WGS sequence"/>
</dbReference>